<keyword evidence="1" id="KW-1133">Transmembrane helix</keyword>
<protein>
    <submittedName>
        <fullName evidence="3">Hypothetical_protein</fullName>
    </submittedName>
</protein>
<keyword evidence="4" id="KW-1185">Reference proteome</keyword>
<organism evidence="2">
    <name type="scientific">Hexamita inflata</name>
    <dbReference type="NCBI Taxonomy" id="28002"/>
    <lineage>
        <taxon>Eukaryota</taxon>
        <taxon>Metamonada</taxon>
        <taxon>Diplomonadida</taxon>
        <taxon>Hexamitidae</taxon>
        <taxon>Hexamitinae</taxon>
        <taxon>Hexamita</taxon>
    </lineage>
</organism>
<dbReference type="EMBL" id="CAXDID020000209">
    <property type="protein sequence ID" value="CAL6056237.1"/>
    <property type="molecule type" value="Genomic_DNA"/>
</dbReference>
<feature type="transmembrane region" description="Helical" evidence="1">
    <location>
        <begin position="34"/>
        <end position="52"/>
    </location>
</feature>
<evidence type="ECO:0000256" key="1">
    <source>
        <dbReference type="SAM" id="Phobius"/>
    </source>
</evidence>
<comment type="caution">
    <text evidence="2">The sequence shown here is derived from an EMBL/GenBank/DDBJ whole genome shotgun (WGS) entry which is preliminary data.</text>
</comment>
<dbReference type="AlphaFoldDB" id="A0AA86TZ73"/>
<keyword evidence="1" id="KW-0812">Transmembrane</keyword>
<dbReference type="EMBL" id="CATOUU010000616">
    <property type="protein sequence ID" value="CAI9935545.1"/>
    <property type="molecule type" value="Genomic_DNA"/>
</dbReference>
<sequence>MTRIVQSLIFEFLYSSKVRCVVMNESRYLTNSNFLSILIVVYTIGLNILKIINKLYATLILNFNNIKLQYYFKEPCLIQNFTEVQILGYIMYHKRDKILKAVISRLSNIQYILRLNINILNIGQKYLICKFWRNKWAFQLSTPF</sequence>
<keyword evidence="1" id="KW-0472">Membrane</keyword>
<evidence type="ECO:0000313" key="2">
    <source>
        <dbReference type="EMBL" id="CAI9935545.1"/>
    </source>
</evidence>
<dbReference type="Proteomes" id="UP001642409">
    <property type="component" value="Unassembled WGS sequence"/>
</dbReference>
<evidence type="ECO:0000313" key="4">
    <source>
        <dbReference type="Proteomes" id="UP001642409"/>
    </source>
</evidence>
<name>A0AA86TZ73_9EUKA</name>
<proteinExistence type="predicted"/>
<evidence type="ECO:0000313" key="3">
    <source>
        <dbReference type="EMBL" id="CAL6056237.1"/>
    </source>
</evidence>
<gene>
    <name evidence="2" type="ORF">HINF_LOCUS23190</name>
    <name evidence="3" type="ORF">HINF_LOCUS46929</name>
</gene>
<reference evidence="3 4" key="2">
    <citation type="submission" date="2024-07" db="EMBL/GenBank/DDBJ databases">
        <authorList>
            <person name="Akdeniz Z."/>
        </authorList>
    </citation>
    <scope>NUCLEOTIDE SEQUENCE [LARGE SCALE GENOMIC DNA]</scope>
</reference>
<reference evidence="2" key="1">
    <citation type="submission" date="2023-06" db="EMBL/GenBank/DDBJ databases">
        <authorList>
            <person name="Kurt Z."/>
        </authorList>
    </citation>
    <scope>NUCLEOTIDE SEQUENCE</scope>
</reference>
<accession>A0AA86TZ73</accession>